<evidence type="ECO:0000256" key="9">
    <source>
        <dbReference type="ARBA" id="ARBA00023277"/>
    </source>
</evidence>
<dbReference type="PIRSF" id="PIRSF000460">
    <property type="entry name" value="Pprylas_GlgP"/>
    <property type="match status" value="1"/>
</dbReference>
<dbReference type="RefSeq" id="WP_089065928.1">
    <property type="nucleotide sequence ID" value="NZ_CP022316.1"/>
</dbReference>
<comment type="function">
    <text evidence="10">Phosphorylase is an important allosteric enzyme in carbohydrate metabolism. Enzymes from different sources differ in their regulatory mechanisms and in their natural substrates. However, all known phosphorylases share catalytic and structural properties.</text>
</comment>
<keyword evidence="14" id="KW-1185">Reference proteome</keyword>
<dbReference type="GO" id="GO:0008184">
    <property type="term" value="F:glycogen phosphorylase activity"/>
    <property type="evidence" value="ECO:0007669"/>
    <property type="project" value="InterPro"/>
</dbReference>
<evidence type="ECO:0000313" key="13">
    <source>
        <dbReference type="EMBL" id="ASK66692.1"/>
    </source>
</evidence>
<dbReference type="InterPro" id="IPR035090">
    <property type="entry name" value="Pyridoxal_P_attach_site"/>
</dbReference>
<dbReference type="EMBL" id="CP022316">
    <property type="protein sequence ID" value="ASK66692.1"/>
    <property type="molecule type" value="Genomic_DNA"/>
</dbReference>
<protein>
    <recommendedName>
        <fullName evidence="4">glycogen phosphorylase</fullName>
        <ecNumber evidence="4">2.4.1.1</ecNumber>
    </recommendedName>
</protein>
<keyword evidence="7" id="KW-0808">Transferase</keyword>
<accession>A0A220UFM8</accession>
<evidence type="ECO:0000256" key="5">
    <source>
        <dbReference type="ARBA" id="ARBA00022533"/>
    </source>
</evidence>
<dbReference type="PROSITE" id="PS00102">
    <property type="entry name" value="PHOSPHORYLASE"/>
    <property type="match status" value="1"/>
</dbReference>
<sequence>MQPLSTITVSSDLPDVLAPLRELALNLRWTWRRQTADLFRSLDPRAFIASGENPIAMLPQVPAGRLAEVSRDEAFLARMRAEVGDLRTYLDSGRWFQRTVPGAQDGSENTSIAYFSMEFGITPTLPIYSGGLGILAGDHLKSASDLGVPLVAVGLLYQWGYFSQSLDRSGWQQEDYRLNDPTELPVEPVIDATGEQLAVEVTLPGAREVAITVWKAQVGRVPLLLLDTSLESNDEQARQITDRLYGGDHEHRILQEIVLGIGGVRAVEAYSALEGAPVPSVFHLNEGHAGFSGLERVGRKMQAGSGFAEAVAEVRSGTVFTTHTPVPAGIDRFEASQLRGYLDADGSGLSRLIPSLPVEAALALGIEDGGDVFNMAQLGFRIAQRSNGVAKLHGAVSRAMFQDLYPGFDVPEVPIGSVTNGVHRRTWTSTHLDDLFKKALGDVDISSLSDWSALSTLTDHELTEARDTLRGDLVTMARRHVRDSWLRRGADEAELAWTDHILDPNALTIGFARRVSTYKRLTLMLSDPERLKRILLDQERPVQIVVAGKSHPADRPGKEFLQQLVQFADDHGVRHRIAFLPDYDIRMASVLIAGSDVWLNNPVRPEEASGTSGMKAVLNGGLTFSVSDGWWDEMKDDEAGWTIPTADVQDQARRDEIEADALYEILEQSIVPLFYERDARGMQRGWMTKVRSSLVKVAPRITAGRMVRDYVTDLYLPAARAASAFASDPSLAGEFIAWKEEIQDAWSRVSVRNVSLEGADGAAVSTGAELTLIADVELGGLRDTDVLIEAVLGEIGAGDEIIEPQLIPLQRGEDGRWAARFALTVPGEVGFTVRVTPQHPVLASRAELGLVTTA</sequence>
<feature type="domain" description="DUF3417" evidence="12">
    <location>
        <begin position="13"/>
        <end position="125"/>
    </location>
</feature>
<proteinExistence type="inferred from homology"/>
<dbReference type="PANTHER" id="PTHR42655:SF1">
    <property type="entry name" value="GLYCOGEN PHOSPHORYLASE"/>
    <property type="match status" value="1"/>
</dbReference>
<evidence type="ECO:0000256" key="7">
    <source>
        <dbReference type="ARBA" id="ARBA00022679"/>
    </source>
</evidence>
<evidence type="ECO:0000256" key="1">
    <source>
        <dbReference type="ARBA" id="ARBA00001275"/>
    </source>
</evidence>
<keyword evidence="8 11" id="KW-0663">Pyridoxal phosphate</keyword>
<dbReference type="Proteomes" id="UP000198398">
    <property type="component" value="Chromosome"/>
</dbReference>
<keyword evidence="9" id="KW-0119">Carbohydrate metabolism</keyword>
<evidence type="ECO:0000256" key="10">
    <source>
        <dbReference type="ARBA" id="ARBA00025174"/>
    </source>
</evidence>
<comment type="similarity">
    <text evidence="3">Belongs to the glycogen phosphorylase family.</text>
</comment>
<dbReference type="InterPro" id="IPR000811">
    <property type="entry name" value="Glyco_trans_35"/>
</dbReference>
<dbReference type="OrthoDB" id="9760804at2"/>
<dbReference type="GO" id="GO:0030170">
    <property type="term" value="F:pyridoxal phosphate binding"/>
    <property type="evidence" value="ECO:0007669"/>
    <property type="project" value="InterPro"/>
</dbReference>
<dbReference type="GO" id="GO:0005975">
    <property type="term" value="P:carbohydrate metabolic process"/>
    <property type="evidence" value="ECO:0007669"/>
    <property type="project" value="InterPro"/>
</dbReference>
<dbReference type="AlphaFoldDB" id="A0A220UFM8"/>
<keyword evidence="5" id="KW-0021">Allosteric enzyme</keyword>
<comment type="cofactor">
    <cofactor evidence="2">
        <name>pyridoxal 5'-phosphate</name>
        <dbReference type="ChEBI" id="CHEBI:597326"/>
    </cofactor>
</comment>
<name>A0A220UFM8_9MICO</name>
<reference evidence="14" key="1">
    <citation type="submission" date="2017-07" db="EMBL/GenBank/DDBJ databases">
        <title>Brachybacterium sp. VR2415.</title>
        <authorList>
            <person name="Tak E.J."/>
            <person name="Bae J.-W."/>
        </authorList>
    </citation>
    <scope>NUCLEOTIDE SEQUENCE [LARGE SCALE GENOMIC DNA]</scope>
    <source>
        <strain evidence="14">VR2415</strain>
    </source>
</reference>
<evidence type="ECO:0000256" key="11">
    <source>
        <dbReference type="PIRSR" id="PIRSR000460-1"/>
    </source>
</evidence>
<dbReference type="Pfam" id="PF00343">
    <property type="entry name" value="Phosphorylase"/>
    <property type="match status" value="1"/>
</dbReference>
<dbReference type="EC" id="2.4.1.1" evidence="4"/>
<evidence type="ECO:0000256" key="6">
    <source>
        <dbReference type="ARBA" id="ARBA00022676"/>
    </source>
</evidence>
<keyword evidence="6" id="KW-0328">Glycosyltransferase</keyword>
<evidence type="ECO:0000259" key="12">
    <source>
        <dbReference type="Pfam" id="PF11897"/>
    </source>
</evidence>
<organism evidence="13 14">
    <name type="scientific">Brachybacterium avium</name>
    <dbReference type="NCBI Taxonomy" id="2017485"/>
    <lineage>
        <taxon>Bacteria</taxon>
        <taxon>Bacillati</taxon>
        <taxon>Actinomycetota</taxon>
        <taxon>Actinomycetes</taxon>
        <taxon>Micrococcales</taxon>
        <taxon>Dermabacteraceae</taxon>
        <taxon>Brachybacterium</taxon>
    </lineage>
</organism>
<dbReference type="InterPro" id="IPR024517">
    <property type="entry name" value="Glycogen_phosphorylase_DUF3417"/>
</dbReference>
<evidence type="ECO:0000256" key="8">
    <source>
        <dbReference type="ARBA" id="ARBA00022898"/>
    </source>
</evidence>
<dbReference type="Gene3D" id="3.40.50.2000">
    <property type="entry name" value="Glycogen Phosphorylase B"/>
    <property type="match status" value="3"/>
</dbReference>
<comment type="catalytic activity">
    <reaction evidence="1">
        <text>[(1-&gt;4)-alpha-D-glucosyl](n) + phosphate = [(1-&gt;4)-alpha-D-glucosyl](n-1) + alpha-D-glucose 1-phosphate</text>
        <dbReference type="Rhea" id="RHEA:41732"/>
        <dbReference type="Rhea" id="RHEA-COMP:9584"/>
        <dbReference type="Rhea" id="RHEA-COMP:9586"/>
        <dbReference type="ChEBI" id="CHEBI:15444"/>
        <dbReference type="ChEBI" id="CHEBI:43474"/>
        <dbReference type="ChEBI" id="CHEBI:58601"/>
        <dbReference type="EC" id="2.4.1.1"/>
    </reaction>
</comment>
<dbReference type="SUPFAM" id="SSF53756">
    <property type="entry name" value="UDP-Glycosyltransferase/glycogen phosphorylase"/>
    <property type="match status" value="1"/>
</dbReference>
<dbReference type="PANTHER" id="PTHR42655">
    <property type="entry name" value="GLYCOGEN PHOSPHORYLASE"/>
    <property type="match status" value="1"/>
</dbReference>
<evidence type="ECO:0000313" key="14">
    <source>
        <dbReference type="Proteomes" id="UP000198398"/>
    </source>
</evidence>
<feature type="modified residue" description="N6-(pyridoxal phosphate)lysine" evidence="11">
    <location>
        <position position="615"/>
    </location>
</feature>
<gene>
    <name evidence="13" type="ORF">CFK39_13730</name>
</gene>
<dbReference type="InterPro" id="IPR011834">
    <property type="entry name" value="Agluc_phsphrylas"/>
</dbReference>
<evidence type="ECO:0000256" key="2">
    <source>
        <dbReference type="ARBA" id="ARBA00001933"/>
    </source>
</evidence>
<dbReference type="InterPro" id="IPR052182">
    <property type="entry name" value="Glycogen/Maltodextrin_Phosph"/>
</dbReference>
<dbReference type="KEGG" id="brv:CFK39_13730"/>
<dbReference type="NCBIfam" id="TIGR02094">
    <property type="entry name" value="more_P_ylases"/>
    <property type="match status" value="1"/>
</dbReference>
<dbReference type="Pfam" id="PF11897">
    <property type="entry name" value="DUF3417"/>
    <property type="match status" value="1"/>
</dbReference>
<evidence type="ECO:0000256" key="4">
    <source>
        <dbReference type="ARBA" id="ARBA00012591"/>
    </source>
</evidence>
<evidence type="ECO:0000256" key="3">
    <source>
        <dbReference type="ARBA" id="ARBA00006047"/>
    </source>
</evidence>